<proteinExistence type="predicted"/>
<name>A0A3R9VAM1_9BACT</name>
<protein>
    <submittedName>
        <fullName evidence="1">Uncharacterized protein</fullName>
    </submittedName>
</protein>
<dbReference type="Proteomes" id="UP000273500">
    <property type="component" value="Unassembled WGS sequence"/>
</dbReference>
<evidence type="ECO:0000313" key="2">
    <source>
        <dbReference type="Proteomes" id="UP000273500"/>
    </source>
</evidence>
<dbReference type="EMBL" id="RWIT01000002">
    <property type="protein sequence ID" value="RSK50182.1"/>
    <property type="molecule type" value="Genomic_DNA"/>
</dbReference>
<sequence>MDTLEAEYTNVLAHINGLQPVPGAPWLEFKRRKLQELNDEYRAIKLTMQGYANPRLLLNAPYPAACKAYVRGLAAANDSLIRADWQQLVREQQRNNSIPESLQERFEQEAAAPDWHGHAQVALISFGWWNCINETIRRAEPTEQLYRQYEQLFIGVQSECEDVE</sequence>
<evidence type="ECO:0000313" key="1">
    <source>
        <dbReference type="EMBL" id="RSK50182.1"/>
    </source>
</evidence>
<gene>
    <name evidence="1" type="ORF">EI291_05890</name>
</gene>
<reference evidence="1 2" key="1">
    <citation type="submission" date="2018-12" db="EMBL/GenBank/DDBJ databases">
        <authorList>
            <person name="Feng G."/>
            <person name="Zhu H."/>
        </authorList>
    </citation>
    <scope>NUCLEOTIDE SEQUENCE [LARGE SCALE GENOMIC DNA]</scope>
    <source>
        <strain evidence="1 2">KCTC 12533</strain>
    </source>
</reference>
<organism evidence="1 2">
    <name type="scientific">Hymenobacter rigui</name>
    <dbReference type="NCBI Taxonomy" id="334424"/>
    <lineage>
        <taxon>Bacteria</taxon>
        <taxon>Pseudomonadati</taxon>
        <taxon>Bacteroidota</taxon>
        <taxon>Cytophagia</taxon>
        <taxon>Cytophagales</taxon>
        <taxon>Hymenobacteraceae</taxon>
        <taxon>Hymenobacter</taxon>
    </lineage>
</organism>
<dbReference type="AlphaFoldDB" id="A0A3R9VAM1"/>
<keyword evidence="2" id="KW-1185">Reference proteome</keyword>
<comment type="caution">
    <text evidence="1">The sequence shown here is derived from an EMBL/GenBank/DDBJ whole genome shotgun (WGS) entry which is preliminary data.</text>
</comment>
<accession>A0A3R9VAM1</accession>